<protein>
    <recommendedName>
        <fullName evidence="6">Murine leukemia virus integrase C-terminal domain-containing protein</fullName>
    </recommendedName>
</protein>
<keyword evidence="4" id="KW-0255">Endonuclease</keyword>
<evidence type="ECO:0000313" key="7">
    <source>
        <dbReference type="EMBL" id="MEQ2231182.1"/>
    </source>
</evidence>
<evidence type="ECO:0000256" key="5">
    <source>
        <dbReference type="ARBA" id="ARBA00022801"/>
    </source>
</evidence>
<evidence type="ECO:0000313" key="8">
    <source>
        <dbReference type="Proteomes" id="UP001482620"/>
    </source>
</evidence>
<feature type="domain" description="Murine leukemia virus integrase C-terminal" evidence="6">
    <location>
        <begin position="55"/>
        <end position="98"/>
    </location>
</feature>
<keyword evidence="5" id="KW-0378">Hydrolase</keyword>
<sequence>MADLIPDLHKDLKDPQQDAMLADYMMKTLRFRDIQNSNNLPNYVSEALQVPGDVKEGDWVLMKTIKKKTWSDSKWEVPFQVLLTTPTAVKIQERATYTKHTVNR</sequence>
<gene>
    <name evidence="7" type="ORF">ILYODFUR_036911</name>
</gene>
<keyword evidence="8" id="KW-1185">Reference proteome</keyword>
<keyword evidence="2" id="KW-0548">Nucleotidyltransferase</keyword>
<dbReference type="Gene3D" id="2.30.30.850">
    <property type="match status" value="1"/>
</dbReference>
<evidence type="ECO:0000256" key="1">
    <source>
        <dbReference type="ARBA" id="ARBA00022679"/>
    </source>
</evidence>
<comment type="caution">
    <text evidence="7">The sequence shown here is derived from an EMBL/GenBank/DDBJ whole genome shotgun (WGS) entry which is preliminary data.</text>
</comment>
<proteinExistence type="predicted"/>
<evidence type="ECO:0000256" key="4">
    <source>
        <dbReference type="ARBA" id="ARBA00022759"/>
    </source>
</evidence>
<reference evidence="7 8" key="1">
    <citation type="submission" date="2021-06" db="EMBL/GenBank/DDBJ databases">
        <authorList>
            <person name="Palmer J.M."/>
        </authorList>
    </citation>
    <scope>NUCLEOTIDE SEQUENCE [LARGE SCALE GENOMIC DNA]</scope>
    <source>
        <strain evidence="8">if_2019</strain>
        <tissue evidence="7">Muscle</tissue>
    </source>
</reference>
<dbReference type="Pfam" id="PF18697">
    <property type="entry name" value="MLVIN_C"/>
    <property type="match status" value="1"/>
</dbReference>
<dbReference type="EMBL" id="JAHRIQ010030952">
    <property type="protein sequence ID" value="MEQ2231182.1"/>
    <property type="molecule type" value="Genomic_DNA"/>
</dbReference>
<dbReference type="Proteomes" id="UP001482620">
    <property type="component" value="Unassembled WGS sequence"/>
</dbReference>
<organism evidence="7 8">
    <name type="scientific">Ilyodon furcidens</name>
    <name type="common">goldbreast splitfin</name>
    <dbReference type="NCBI Taxonomy" id="33524"/>
    <lineage>
        <taxon>Eukaryota</taxon>
        <taxon>Metazoa</taxon>
        <taxon>Chordata</taxon>
        <taxon>Craniata</taxon>
        <taxon>Vertebrata</taxon>
        <taxon>Euteleostomi</taxon>
        <taxon>Actinopterygii</taxon>
        <taxon>Neopterygii</taxon>
        <taxon>Teleostei</taxon>
        <taxon>Neoteleostei</taxon>
        <taxon>Acanthomorphata</taxon>
        <taxon>Ovalentaria</taxon>
        <taxon>Atherinomorphae</taxon>
        <taxon>Cyprinodontiformes</taxon>
        <taxon>Goodeidae</taxon>
        <taxon>Ilyodon</taxon>
    </lineage>
</organism>
<accession>A0ABV0TE46</accession>
<name>A0ABV0TE46_9TELE</name>
<evidence type="ECO:0000256" key="3">
    <source>
        <dbReference type="ARBA" id="ARBA00022722"/>
    </source>
</evidence>
<evidence type="ECO:0000256" key="2">
    <source>
        <dbReference type="ARBA" id="ARBA00022695"/>
    </source>
</evidence>
<keyword evidence="1" id="KW-0808">Transferase</keyword>
<keyword evidence="3" id="KW-0540">Nuclease</keyword>
<dbReference type="InterPro" id="IPR040643">
    <property type="entry name" value="MLVIN_C"/>
</dbReference>
<evidence type="ECO:0000259" key="6">
    <source>
        <dbReference type="Pfam" id="PF18697"/>
    </source>
</evidence>